<protein>
    <submittedName>
        <fullName evidence="2">Uncharacterized protein</fullName>
    </submittedName>
</protein>
<evidence type="ECO:0000313" key="2">
    <source>
        <dbReference type="EMBL" id="QHS58289.1"/>
    </source>
</evidence>
<evidence type="ECO:0000256" key="1">
    <source>
        <dbReference type="SAM" id="Phobius"/>
    </source>
</evidence>
<accession>A0A6B9Z8T5</accession>
<keyword evidence="3" id="KW-1185">Reference proteome</keyword>
<sequence length="94" mass="11008">MGRSRFLLKLAFICNLCFLIAEASYYIKFEGQAPELLKLILPVGMILAFPLNLLVLLITTIVLWRRKITWAELPPYVFIVNVIILLVQFYFLFR</sequence>
<proteinExistence type="predicted"/>
<feature type="transmembrane region" description="Helical" evidence="1">
    <location>
        <begin position="7"/>
        <end position="27"/>
    </location>
</feature>
<dbReference type="EMBL" id="CP048113">
    <property type="protein sequence ID" value="QHS58289.1"/>
    <property type="molecule type" value="Genomic_DNA"/>
</dbReference>
<name>A0A6B9Z8T5_9BACT</name>
<feature type="transmembrane region" description="Helical" evidence="1">
    <location>
        <begin position="76"/>
        <end position="93"/>
    </location>
</feature>
<feature type="transmembrane region" description="Helical" evidence="1">
    <location>
        <begin position="39"/>
        <end position="64"/>
    </location>
</feature>
<dbReference type="RefSeq" id="WP_162329994.1">
    <property type="nucleotide sequence ID" value="NZ_CP048113.1"/>
</dbReference>
<dbReference type="AlphaFoldDB" id="A0A6B9Z8T5"/>
<evidence type="ECO:0000313" key="3">
    <source>
        <dbReference type="Proteomes" id="UP000476411"/>
    </source>
</evidence>
<keyword evidence="1" id="KW-1133">Transmembrane helix</keyword>
<organism evidence="2 3">
    <name type="scientific">Chitinophaga agri</name>
    <dbReference type="NCBI Taxonomy" id="2703787"/>
    <lineage>
        <taxon>Bacteria</taxon>
        <taxon>Pseudomonadati</taxon>
        <taxon>Bacteroidota</taxon>
        <taxon>Chitinophagia</taxon>
        <taxon>Chitinophagales</taxon>
        <taxon>Chitinophagaceae</taxon>
        <taxon>Chitinophaga</taxon>
    </lineage>
</organism>
<gene>
    <name evidence="2" type="ORF">GWR21_01355</name>
</gene>
<dbReference type="KEGG" id="chih:GWR21_01355"/>
<keyword evidence="1" id="KW-0472">Membrane</keyword>
<keyword evidence="1" id="KW-0812">Transmembrane</keyword>
<reference evidence="2 3" key="1">
    <citation type="submission" date="2020-01" db="EMBL/GenBank/DDBJ databases">
        <title>Complete genome sequence of Chitinophaga sp. H33E-04 isolated from quinoa roots.</title>
        <authorList>
            <person name="Weon H.-Y."/>
            <person name="Lee S.A."/>
        </authorList>
    </citation>
    <scope>NUCLEOTIDE SEQUENCE [LARGE SCALE GENOMIC DNA]</scope>
    <source>
        <strain evidence="2 3">H33E-04</strain>
    </source>
</reference>
<dbReference type="Proteomes" id="UP000476411">
    <property type="component" value="Chromosome"/>
</dbReference>